<evidence type="ECO:0000313" key="2">
    <source>
        <dbReference type="EMBL" id="KAF7512402.1"/>
    </source>
</evidence>
<reference evidence="2" key="1">
    <citation type="submission" date="2020-02" db="EMBL/GenBank/DDBJ databases">
        <authorList>
            <person name="Palmer J.M."/>
        </authorList>
    </citation>
    <scope>NUCLEOTIDE SEQUENCE</scope>
    <source>
        <strain evidence="2">EPUS1.4</strain>
        <tissue evidence="2">Thallus</tissue>
    </source>
</reference>
<organism evidence="2 3">
    <name type="scientific">Endocarpon pusillum</name>
    <dbReference type="NCBI Taxonomy" id="364733"/>
    <lineage>
        <taxon>Eukaryota</taxon>
        <taxon>Fungi</taxon>
        <taxon>Dikarya</taxon>
        <taxon>Ascomycota</taxon>
        <taxon>Pezizomycotina</taxon>
        <taxon>Eurotiomycetes</taxon>
        <taxon>Chaetothyriomycetidae</taxon>
        <taxon>Verrucariales</taxon>
        <taxon>Verrucariaceae</taxon>
        <taxon>Endocarpon</taxon>
    </lineage>
</organism>
<proteinExistence type="predicted"/>
<feature type="region of interest" description="Disordered" evidence="1">
    <location>
        <begin position="1"/>
        <end position="70"/>
    </location>
</feature>
<protein>
    <submittedName>
        <fullName evidence="2">Uncharacterized protein</fullName>
    </submittedName>
</protein>
<evidence type="ECO:0000256" key="1">
    <source>
        <dbReference type="SAM" id="MobiDB-lite"/>
    </source>
</evidence>
<keyword evidence="3" id="KW-1185">Reference proteome</keyword>
<dbReference type="EMBL" id="JAACFV010000012">
    <property type="protein sequence ID" value="KAF7512402.1"/>
    <property type="molecule type" value="Genomic_DNA"/>
</dbReference>
<name>A0A8H7AQJ1_9EURO</name>
<evidence type="ECO:0000313" key="3">
    <source>
        <dbReference type="Proteomes" id="UP000606974"/>
    </source>
</evidence>
<feature type="region of interest" description="Disordered" evidence="1">
    <location>
        <begin position="320"/>
        <end position="345"/>
    </location>
</feature>
<sequence length="345" mass="36373">MVLAPLSPSPRATDNPLERKVSPTPPVSPSGKSKSKSKSKLESTKSPPIARLPPPALFQGPPSRNASNISLHLPGANAAAIGLPASASISSISPTTASPDHLSRISSRRPVADSKTNDFSPATAGPRVREAPSSTPVRPHQHTSKTDAAAATKRENDRADALWAEMQNTLAEVELSAAAGSHIFGAGHAKALEELRAAQLDLAKAWARSEKDEVESHGAGNEEEEEEEEKKEGGGVGSAEFGLGVLGGKDGVKQQQQPGSAGKNGGENERKKTLEEETENDILLAKTRREANDRYFEQVNNSVLDAVKKLDEVAAAMRKVEKESSDIWSEDGDETESVTGSTTGG</sequence>
<accession>A0A8H7AQJ1</accession>
<dbReference type="OrthoDB" id="4158841at2759"/>
<feature type="compositionally biased region" description="Low complexity" evidence="1">
    <location>
        <begin position="89"/>
        <end position="99"/>
    </location>
</feature>
<feature type="region of interest" description="Disordered" evidence="1">
    <location>
        <begin position="209"/>
        <end position="279"/>
    </location>
</feature>
<dbReference type="AlphaFoldDB" id="A0A8H7AQJ1"/>
<dbReference type="Pfam" id="PF17242">
    <property type="entry name" value="DUF5315"/>
    <property type="match status" value="1"/>
</dbReference>
<feature type="region of interest" description="Disordered" evidence="1">
    <location>
        <begin position="89"/>
        <end position="158"/>
    </location>
</feature>
<dbReference type="Proteomes" id="UP000606974">
    <property type="component" value="Unassembled WGS sequence"/>
</dbReference>
<feature type="compositionally biased region" description="Basic and acidic residues" evidence="1">
    <location>
        <begin position="266"/>
        <end position="275"/>
    </location>
</feature>
<gene>
    <name evidence="2" type="ORF">GJ744_001337</name>
</gene>
<comment type="caution">
    <text evidence="2">The sequence shown here is derived from an EMBL/GenBank/DDBJ whole genome shotgun (WGS) entry which is preliminary data.</text>
</comment>